<dbReference type="GO" id="GO:0005737">
    <property type="term" value="C:cytoplasm"/>
    <property type="evidence" value="ECO:0007669"/>
    <property type="project" value="TreeGrafter"/>
</dbReference>
<evidence type="ECO:0000313" key="7">
    <source>
        <dbReference type="Proteomes" id="UP000635606"/>
    </source>
</evidence>
<dbReference type="InterPro" id="IPR023213">
    <property type="entry name" value="CAT-like_dom_sf"/>
</dbReference>
<sequence length="1005" mass="107142">MTQTTDAQHGIWLTERAGGAGASYHMALGIRFDGPLDAAALVAACDAVLARHVPLRSAVVEVDGATALVPSPVPPRVHRTVLGETTVADAVAAPFDLARGPLVRITLAADGPERHLLLFVAHHLVFDGMSKDILVRDLARAYSGVALPPEPGAASHAADERVRVAADLEAARRFWAPRWRDPTDLVLPELHHQPVGAEPGAEVTFTLDPALTEAVDRGVRKLGVTRFELFVAAFHAVLRRYGNTDLPVAVDVSTRTPGVAGAIGHFVNELPVTVTAPADVTFADLATAVRAELRAAYRYRAVPVPHAVGRVRPRAALTPVSVSYRRRGPDPEFAGLRTTVHWTMFSGSARNALHLQLVDAPDAVEVSLRHSPAAIPTTAVERIGAHLRTLLDAAVREPDAAVAELPMLPPHELDLVLRRWNTTARPYPSDATLGSLFAARVAAAPHAVAAECAGRRLTYTDLDAASGRLAARLRAGGAGPGTLVAVCLDRSLDLLVALLAVARTGAGYVPVDPAYPPARRDHIIRDAAPAVVLTDVDGPGTETTPVPADDRPDGTAYVLYTSGSTGRPKGVDVPHAQLANLLLALRDLLDAGPDDVWLAHTSASFDICAAELFLPLVTGGRTVIATDREARDPAGLVRLIHDSGVTHVQATPSGWQMLLDGGFGATGREPVVAVSGGEVLPPTLAARLRARVRRLWNGYGPTEATVYTTMADVPEPVDVVTIGRPVANCTLYVLDDARRPVPLGVPGELWVGGAGVARGYLGRPDLTAERFVADPWTPGGRLYRTGDRVRYRADGSVLFLGRTDNQVKIRGHRVELGEIEATLLEHPQVAQAAVRYCADDDPWLMGYVVPSGPPPDPASLRAHLAVSLPPAMVPAEWMVLDRFPVNANGKLDRAALPAPVRRPDRPDEPAAPRATDGVTDGVTDTVRAIWCEVLRLDDVGDDEDLFDLGGHSLSITRMMTRIQMQLGADVPLDVFYDTPTVAEIAEYIRTECAGSLVTADREAVR</sequence>
<dbReference type="GO" id="GO:0031177">
    <property type="term" value="F:phosphopantetheine binding"/>
    <property type="evidence" value="ECO:0007669"/>
    <property type="project" value="InterPro"/>
</dbReference>
<keyword evidence="3" id="KW-0597">Phosphoprotein</keyword>
<dbReference type="PROSITE" id="PS00455">
    <property type="entry name" value="AMP_BINDING"/>
    <property type="match status" value="1"/>
</dbReference>
<dbReference type="Gene3D" id="3.30.559.10">
    <property type="entry name" value="Chloramphenicol acetyltransferase-like domain"/>
    <property type="match status" value="1"/>
</dbReference>
<comment type="caution">
    <text evidence="6">The sequence shown here is derived from an EMBL/GenBank/DDBJ whole genome shotgun (WGS) entry which is preliminary data.</text>
</comment>
<dbReference type="Pfam" id="PF00668">
    <property type="entry name" value="Condensation"/>
    <property type="match status" value="1"/>
</dbReference>
<dbReference type="PANTHER" id="PTHR45527:SF1">
    <property type="entry name" value="FATTY ACID SYNTHASE"/>
    <property type="match status" value="1"/>
</dbReference>
<dbReference type="PROSITE" id="PS50075">
    <property type="entry name" value="CARRIER"/>
    <property type="match status" value="1"/>
</dbReference>
<dbReference type="Pfam" id="PF13193">
    <property type="entry name" value="AMP-binding_C"/>
    <property type="match status" value="1"/>
</dbReference>
<dbReference type="Gene3D" id="3.30.300.30">
    <property type="match status" value="1"/>
</dbReference>
<dbReference type="InterPro" id="IPR010071">
    <property type="entry name" value="AA_adenyl_dom"/>
</dbReference>
<dbReference type="RefSeq" id="WP_203930321.1">
    <property type="nucleotide sequence ID" value="NZ_BOPH01000080.1"/>
</dbReference>
<feature type="region of interest" description="Disordered" evidence="4">
    <location>
        <begin position="534"/>
        <end position="554"/>
    </location>
</feature>
<dbReference type="Proteomes" id="UP000635606">
    <property type="component" value="Unassembled WGS sequence"/>
</dbReference>
<comment type="cofactor">
    <cofactor evidence="1">
        <name>pantetheine 4'-phosphate</name>
        <dbReference type="ChEBI" id="CHEBI:47942"/>
    </cofactor>
</comment>
<dbReference type="InterPro" id="IPR009081">
    <property type="entry name" value="PP-bd_ACP"/>
</dbReference>
<evidence type="ECO:0000313" key="6">
    <source>
        <dbReference type="EMBL" id="GIJ70418.1"/>
    </source>
</evidence>
<dbReference type="Gene3D" id="3.40.50.12780">
    <property type="entry name" value="N-terminal domain of ligase-like"/>
    <property type="match status" value="1"/>
</dbReference>
<dbReference type="Pfam" id="PF00550">
    <property type="entry name" value="PP-binding"/>
    <property type="match status" value="1"/>
</dbReference>
<evidence type="ECO:0000256" key="4">
    <source>
        <dbReference type="SAM" id="MobiDB-lite"/>
    </source>
</evidence>
<protein>
    <recommendedName>
        <fullName evidence="5">Carrier domain-containing protein</fullName>
    </recommendedName>
</protein>
<proteinExistence type="predicted"/>
<dbReference type="AlphaFoldDB" id="A0A8J3ZY84"/>
<keyword evidence="2" id="KW-0596">Phosphopantetheine</keyword>
<dbReference type="SUPFAM" id="SSF47336">
    <property type="entry name" value="ACP-like"/>
    <property type="match status" value="1"/>
</dbReference>
<dbReference type="InterPro" id="IPR042099">
    <property type="entry name" value="ANL_N_sf"/>
</dbReference>
<dbReference type="Gene3D" id="3.30.559.30">
    <property type="entry name" value="Nonribosomal peptide synthetase, condensation domain"/>
    <property type="match status" value="1"/>
</dbReference>
<evidence type="ECO:0000259" key="5">
    <source>
        <dbReference type="PROSITE" id="PS50075"/>
    </source>
</evidence>
<dbReference type="CDD" id="cd05930">
    <property type="entry name" value="A_NRPS"/>
    <property type="match status" value="1"/>
</dbReference>
<feature type="domain" description="Carrier" evidence="5">
    <location>
        <begin position="917"/>
        <end position="992"/>
    </location>
</feature>
<dbReference type="GO" id="GO:0003824">
    <property type="term" value="F:catalytic activity"/>
    <property type="evidence" value="ECO:0007669"/>
    <property type="project" value="InterPro"/>
</dbReference>
<dbReference type="SUPFAM" id="SSF52777">
    <property type="entry name" value="CoA-dependent acyltransferases"/>
    <property type="match status" value="2"/>
</dbReference>
<dbReference type="InterPro" id="IPR020845">
    <property type="entry name" value="AMP-binding_CS"/>
</dbReference>
<dbReference type="GO" id="GO:0044550">
    <property type="term" value="P:secondary metabolite biosynthetic process"/>
    <property type="evidence" value="ECO:0007669"/>
    <property type="project" value="TreeGrafter"/>
</dbReference>
<dbReference type="GO" id="GO:0043041">
    <property type="term" value="P:amino acid activation for nonribosomal peptide biosynthetic process"/>
    <property type="evidence" value="ECO:0007669"/>
    <property type="project" value="TreeGrafter"/>
</dbReference>
<dbReference type="FunFam" id="3.40.50.12780:FF:000012">
    <property type="entry name" value="Non-ribosomal peptide synthetase"/>
    <property type="match status" value="1"/>
</dbReference>
<dbReference type="InterPro" id="IPR001242">
    <property type="entry name" value="Condensation_dom"/>
</dbReference>
<dbReference type="InterPro" id="IPR036736">
    <property type="entry name" value="ACP-like_sf"/>
</dbReference>
<evidence type="ECO:0000256" key="1">
    <source>
        <dbReference type="ARBA" id="ARBA00001957"/>
    </source>
</evidence>
<evidence type="ECO:0000256" key="3">
    <source>
        <dbReference type="ARBA" id="ARBA00022553"/>
    </source>
</evidence>
<feature type="region of interest" description="Disordered" evidence="4">
    <location>
        <begin position="896"/>
        <end position="918"/>
    </location>
</feature>
<dbReference type="Pfam" id="PF00501">
    <property type="entry name" value="AMP-binding"/>
    <property type="match status" value="1"/>
</dbReference>
<keyword evidence="7" id="KW-1185">Reference proteome</keyword>
<dbReference type="PANTHER" id="PTHR45527">
    <property type="entry name" value="NONRIBOSOMAL PEPTIDE SYNTHETASE"/>
    <property type="match status" value="1"/>
</dbReference>
<dbReference type="InterPro" id="IPR025110">
    <property type="entry name" value="AMP-bd_C"/>
</dbReference>
<dbReference type="SUPFAM" id="SSF56801">
    <property type="entry name" value="Acetyl-CoA synthetase-like"/>
    <property type="match status" value="1"/>
</dbReference>
<dbReference type="InterPro" id="IPR045851">
    <property type="entry name" value="AMP-bd_C_sf"/>
</dbReference>
<evidence type="ECO:0000256" key="2">
    <source>
        <dbReference type="ARBA" id="ARBA00022450"/>
    </source>
</evidence>
<organism evidence="6 7">
    <name type="scientific">Virgisporangium ochraceum</name>
    <dbReference type="NCBI Taxonomy" id="65505"/>
    <lineage>
        <taxon>Bacteria</taxon>
        <taxon>Bacillati</taxon>
        <taxon>Actinomycetota</taxon>
        <taxon>Actinomycetes</taxon>
        <taxon>Micromonosporales</taxon>
        <taxon>Micromonosporaceae</taxon>
        <taxon>Virgisporangium</taxon>
    </lineage>
</organism>
<dbReference type="GO" id="GO:0008610">
    <property type="term" value="P:lipid biosynthetic process"/>
    <property type="evidence" value="ECO:0007669"/>
    <property type="project" value="UniProtKB-ARBA"/>
</dbReference>
<dbReference type="SMART" id="SM00823">
    <property type="entry name" value="PKS_PP"/>
    <property type="match status" value="1"/>
</dbReference>
<gene>
    <name evidence="6" type="ORF">Voc01_053350</name>
</gene>
<feature type="compositionally biased region" description="Basic and acidic residues" evidence="4">
    <location>
        <begin position="901"/>
        <end position="910"/>
    </location>
</feature>
<accession>A0A8J3ZY84</accession>
<dbReference type="Gene3D" id="1.10.1200.10">
    <property type="entry name" value="ACP-like"/>
    <property type="match status" value="1"/>
</dbReference>
<dbReference type="InterPro" id="IPR000873">
    <property type="entry name" value="AMP-dep_synth/lig_dom"/>
</dbReference>
<dbReference type="InterPro" id="IPR020806">
    <property type="entry name" value="PKS_PP-bd"/>
</dbReference>
<dbReference type="FunFam" id="2.30.38.10:FF:000001">
    <property type="entry name" value="Non-ribosomal peptide synthetase PvdI"/>
    <property type="match status" value="1"/>
</dbReference>
<reference evidence="6" key="1">
    <citation type="submission" date="2021-01" db="EMBL/GenBank/DDBJ databases">
        <title>Whole genome shotgun sequence of Virgisporangium ochraceum NBRC 16418.</title>
        <authorList>
            <person name="Komaki H."/>
            <person name="Tamura T."/>
        </authorList>
    </citation>
    <scope>NUCLEOTIDE SEQUENCE</scope>
    <source>
        <strain evidence="6">NBRC 16418</strain>
    </source>
</reference>
<name>A0A8J3ZY84_9ACTN</name>
<dbReference type="EMBL" id="BOPH01000080">
    <property type="protein sequence ID" value="GIJ70418.1"/>
    <property type="molecule type" value="Genomic_DNA"/>
</dbReference>
<dbReference type="NCBIfam" id="TIGR01733">
    <property type="entry name" value="AA-adenyl-dom"/>
    <property type="match status" value="1"/>
</dbReference>